<evidence type="ECO:0000313" key="9">
    <source>
        <dbReference type="Proteomes" id="UP000053947"/>
    </source>
</evidence>
<keyword evidence="6 8" id="KW-0449">Lipoprotein</keyword>
<sequence length="334" mass="35703">MSGESVEMISSLRRLSFILIAFVLILPSASCAPVEQQTRVLNVGLLLGSGGLGDRSFNDSAYAGLLEAQTKYNIRFETIASGSKEANIDALRLFARSGYDLIIAVAFENLESLKIVAAEFPSVKFAGIDFELTAPNVSSIVYREQEADFLMGALAAMLTQTKKICVIGGTDIPAIRRIMSGFTQGAAHQDPSVTVITDFAGTFADPQVGLALALKRYSEGVDIIHNAASRTGLGIIQAAQQTGKLTTGTSGDQRYLAPGNVVGNRPKRVDTAVLLLVEEVKNEKFTPGTRSLGLKENGFSLGPFDTDLVTPQMLARLDELKQQITGGLLTILTE</sequence>
<keyword evidence="3" id="KW-1003">Cell membrane</keyword>
<evidence type="ECO:0000259" key="7">
    <source>
        <dbReference type="Pfam" id="PF02608"/>
    </source>
</evidence>
<gene>
    <name evidence="8" type="ORF">DEALK_03590</name>
</gene>
<dbReference type="CDD" id="cd06354">
    <property type="entry name" value="PBP1_PrnA-like"/>
    <property type="match status" value="1"/>
</dbReference>
<dbReference type="AlphaFoldDB" id="A0A0W0GG34"/>
<comment type="caution">
    <text evidence="8">The sequence shown here is derived from an EMBL/GenBank/DDBJ whole genome shotgun (WGS) entry which is preliminary data.</text>
</comment>
<dbReference type="GO" id="GO:0005886">
    <property type="term" value="C:plasma membrane"/>
    <property type="evidence" value="ECO:0007669"/>
    <property type="project" value="UniProtKB-SubCell"/>
</dbReference>
<keyword evidence="5" id="KW-0472">Membrane</keyword>
<dbReference type="STRING" id="1217799.DEALK_03590"/>
<dbReference type="Proteomes" id="UP000053947">
    <property type="component" value="Unassembled WGS sequence"/>
</dbReference>
<feature type="domain" description="ABC transporter substrate-binding protein PnrA-like" evidence="7">
    <location>
        <begin position="46"/>
        <end position="301"/>
    </location>
</feature>
<evidence type="ECO:0000256" key="1">
    <source>
        <dbReference type="ARBA" id="ARBA00004193"/>
    </source>
</evidence>
<dbReference type="InterPro" id="IPR050957">
    <property type="entry name" value="BMP_lipoprotein"/>
</dbReference>
<protein>
    <submittedName>
        <fullName evidence="8">Putative ABC-type transport system, periplasmic component/surface lipoprotein</fullName>
    </submittedName>
</protein>
<keyword evidence="9" id="KW-1185">Reference proteome</keyword>
<keyword evidence="4" id="KW-0732">Signal</keyword>
<evidence type="ECO:0000313" key="8">
    <source>
        <dbReference type="EMBL" id="KTB47514.1"/>
    </source>
</evidence>
<organism evidence="8 9">
    <name type="scientific">Dehalogenimonas alkenigignens</name>
    <dbReference type="NCBI Taxonomy" id="1217799"/>
    <lineage>
        <taxon>Bacteria</taxon>
        <taxon>Bacillati</taxon>
        <taxon>Chloroflexota</taxon>
        <taxon>Dehalococcoidia</taxon>
        <taxon>Dehalococcoidales</taxon>
        <taxon>Dehalococcoidaceae</taxon>
        <taxon>Dehalogenimonas</taxon>
    </lineage>
</organism>
<dbReference type="InterPro" id="IPR028082">
    <property type="entry name" value="Peripla_BP_I"/>
</dbReference>
<dbReference type="RefSeq" id="WP_133240228.1">
    <property type="nucleotide sequence ID" value="NZ_KQ758903.1"/>
</dbReference>
<comment type="subcellular location">
    <subcellularLocation>
        <location evidence="1">Cell membrane</location>
        <topology evidence="1">Lipid-anchor</topology>
    </subcellularLocation>
</comment>
<evidence type="ECO:0000256" key="4">
    <source>
        <dbReference type="ARBA" id="ARBA00022729"/>
    </source>
</evidence>
<reference evidence="8 9" key="1">
    <citation type="submission" date="2015-06" db="EMBL/GenBank/DDBJ databases">
        <title>Genome sequence of the organohalide-respiring Dehalogenimonas alkenigignens type strain (IP3-3T).</title>
        <authorList>
            <person name="Key T.A."/>
            <person name="Richmond D.P."/>
            <person name="Bowman K.S."/>
            <person name="Cho Y.-J."/>
            <person name="Chun J."/>
            <person name="da Costa M.S."/>
            <person name="Rainey F.A."/>
            <person name="Moe W.M."/>
        </authorList>
    </citation>
    <scope>NUCLEOTIDE SEQUENCE [LARGE SCALE GENOMIC DNA]</scope>
    <source>
        <strain evidence="8 9">IP3-3</strain>
    </source>
</reference>
<accession>A0A0W0GG34</accession>
<dbReference type="PANTHER" id="PTHR34296:SF2">
    <property type="entry name" value="ABC TRANSPORTER GUANOSINE-BINDING PROTEIN NUPN"/>
    <property type="match status" value="1"/>
</dbReference>
<dbReference type="InterPro" id="IPR003760">
    <property type="entry name" value="PnrA-like"/>
</dbReference>
<evidence type="ECO:0000256" key="6">
    <source>
        <dbReference type="ARBA" id="ARBA00023288"/>
    </source>
</evidence>
<name>A0A0W0GG34_9CHLR</name>
<evidence type="ECO:0000256" key="2">
    <source>
        <dbReference type="ARBA" id="ARBA00008610"/>
    </source>
</evidence>
<dbReference type="EMBL" id="LFDV01000002">
    <property type="protein sequence ID" value="KTB47514.1"/>
    <property type="molecule type" value="Genomic_DNA"/>
</dbReference>
<evidence type="ECO:0000256" key="5">
    <source>
        <dbReference type="ARBA" id="ARBA00023136"/>
    </source>
</evidence>
<dbReference type="OrthoDB" id="9769871at2"/>
<dbReference type="Gene3D" id="3.40.50.2300">
    <property type="match status" value="2"/>
</dbReference>
<dbReference type="Pfam" id="PF02608">
    <property type="entry name" value="Bmp"/>
    <property type="match status" value="1"/>
</dbReference>
<proteinExistence type="inferred from homology"/>
<comment type="similarity">
    <text evidence="2">Belongs to the BMP lipoprotein family.</text>
</comment>
<dbReference type="SUPFAM" id="SSF53822">
    <property type="entry name" value="Periplasmic binding protein-like I"/>
    <property type="match status" value="1"/>
</dbReference>
<evidence type="ECO:0000256" key="3">
    <source>
        <dbReference type="ARBA" id="ARBA00022475"/>
    </source>
</evidence>
<dbReference type="PANTHER" id="PTHR34296">
    <property type="entry name" value="TRANSCRIPTIONAL ACTIVATOR PROTEIN MED"/>
    <property type="match status" value="1"/>
</dbReference>